<feature type="binding site" evidence="6">
    <location>
        <begin position="306"/>
        <end position="311"/>
    </location>
    <ligand>
        <name>ATP</name>
        <dbReference type="ChEBI" id="CHEBI:30616"/>
    </ligand>
</feature>
<evidence type="ECO:0000256" key="4">
    <source>
        <dbReference type="ARBA" id="ARBA00022777"/>
    </source>
</evidence>
<dbReference type="EMBL" id="CP029077">
    <property type="protein sequence ID" value="QED23651.1"/>
    <property type="molecule type" value="Genomic_DNA"/>
</dbReference>
<evidence type="ECO:0000259" key="10">
    <source>
        <dbReference type="PROSITE" id="PS51510"/>
    </source>
</evidence>
<organism evidence="11 12">
    <name type="scientific">Candidatus Deianiraea vastatrix</name>
    <dbReference type="NCBI Taxonomy" id="2163644"/>
    <lineage>
        <taxon>Bacteria</taxon>
        <taxon>Pseudomonadati</taxon>
        <taxon>Pseudomonadota</taxon>
        <taxon>Alphaproteobacteria</taxon>
        <taxon>Rickettsiales</taxon>
        <taxon>Candidatus Deianiraeaceae</taxon>
        <taxon>Candidatus Deianiraea</taxon>
    </lineage>
</organism>
<dbReference type="Proteomes" id="UP000321934">
    <property type="component" value="Chromosome"/>
</dbReference>
<keyword evidence="8" id="KW-0732">Signal</keyword>
<dbReference type="InterPro" id="IPR022415">
    <property type="entry name" value="ATP-guanido_PTrfase_AS"/>
</dbReference>
<feature type="domain" description="Phosphagen kinase C-terminal" evidence="10">
    <location>
        <begin position="114"/>
        <end position="353"/>
    </location>
</feature>
<proteinExistence type="inferred from homology"/>
<reference evidence="11 12" key="1">
    <citation type="journal article" date="2019" name="ISME J.">
        <title>Deianiraea, an extracellular bacterium associated with the ciliate Paramecium, suggests an alternative scenario for the evolution of Rickettsiales.</title>
        <authorList>
            <person name="Castelli M."/>
            <person name="Sabaneyeva E."/>
            <person name="Lanzoni O."/>
            <person name="Lebedeva N."/>
            <person name="Floriano A.M."/>
            <person name="Gaiarsa S."/>
            <person name="Benken K."/>
            <person name="Modeo L."/>
            <person name="Bandi C."/>
            <person name="Potekhin A."/>
            <person name="Sassera D."/>
            <person name="Petroni G."/>
        </authorList>
    </citation>
    <scope>NUCLEOTIDE SEQUENCE [LARGE SCALE GENOMIC DNA]</scope>
    <source>
        <strain evidence="11">CyL4-1</strain>
    </source>
</reference>
<dbReference type="GO" id="GO:0004111">
    <property type="term" value="F:creatine kinase activity"/>
    <property type="evidence" value="ECO:0007669"/>
    <property type="project" value="InterPro"/>
</dbReference>
<dbReference type="PANTHER" id="PTHR11547:SF38">
    <property type="entry name" value="ARGININE KINASE 1-RELATED"/>
    <property type="match status" value="1"/>
</dbReference>
<evidence type="ECO:0000256" key="7">
    <source>
        <dbReference type="RuleBase" id="RU000505"/>
    </source>
</evidence>
<evidence type="ECO:0000256" key="1">
    <source>
        <dbReference type="ARBA" id="ARBA00006798"/>
    </source>
</evidence>
<keyword evidence="3 6" id="KW-0547">Nucleotide-binding</keyword>
<feature type="chain" id="PRO_5022987749" evidence="8">
    <location>
        <begin position="18"/>
        <end position="357"/>
    </location>
</feature>
<dbReference type="AlphaFoldDB" id="A0A5B8XHX4"/>
<dbReference type="PROSITE" id="PS51509">
    <property type="entry name" value="PHOSPHAGEN_KINASE_N"/>
    <property type="match status" value="1"/>
</dbReference>
<keyword evidence="2 6" id="KW-0808">Transferase</keyword>
<gene>
    <name evidence="11" type="ORF">Deia_00864</name>
</gene>
<keyword evidence="5 6" id="KW-0067">ATP-binding</keyword>
<evidence type="ECO:0000313" key="11">
    <source>
        <dbReference type="EMBL" id="QED23651.1"/>
    </source>
</evidence>
<dbReference type="GO" id="GO:0005524">
    <property type="term" value="F:ATP binding"/>
    <property type="evidence" value="ECO:0007669"/>
    <property type="project" value="UniProtKB-UniRule"/>
</dbReference>
<evidence type="ECO:0000256" key="6">
    <source>
        <dbReference type="PROSITE-ProRule" id="PRU00843"/>
    </source>
</evidence>
<feature type="binding site" evidence="6">
    <location>
        <position position="226"/>
    </location>
    <ligand>
        <name>ATP</name>
        <dbReference type="ChEBI" id="CHEBI:30616"/>
    </ligand>
</feature>
<dbReference type="InterPro" id="IPR000749">
    <property type="entry name" value="ATP-guanido_PTrfase"/>
</dbReference>
<keyword evidence="12" id="KW-1185">Reference proteome</keyword>
<evidence type="ECO:0000259" key="9">
    <source>
        <dbReference type="PROSITE" id="PS51509"/>
    </source>
</evidence>
<dbReference type="PROSITE" id="PS51510">
    <property type="entry name" value="PHOSPHAGEN_KINASE_C"/>
    <property type="match status" value="1"/>
</dbReference>
<evidence type="ECO:0000256" key="5">
    <source>
        <dbReference type="ARBA" id="ARBA00022840"/>
    </source>
</evidence>
<keyword evidence="4 6" id="KW-0418">Kinase</keyword>
<dbReference type="PANTHER" id="PTHR11547">
    <property type="entry name" value="ARGININE OR CREATINE KINASE"/>
    <property type="match status" value="1"/>
</dbReference>
<dbReference type="RefSeq" id="WP_146820915.1">
    <property type="nucleotide sequence ID" value="NZ_CP029077.1"/>
</dbReference>
<protein>
    <submittedName>
        <fullName evidence="11">Arginine kinase</fullName>
    </submittedName>
</protein>
<dbReference type="SUPFAM" id="SSF55931">
    <property type="entry name" value="Glutamine synthetase/guanido kinase"/>
    <property type="match status" value="1"/>
</dbReference>
<dbReference type="PROSITE" id="PS00112">
    <property type="entry name" value="PHOSPHAGEN_KINASE"/>
    <property type="match status" value="1"/>
</dbReference>
<dbReference type="Pfam" id="PF00217">
    <property type="entry name" value="ATP-gua_Ptrans"/>
    <property type="match status" value="1"/>
</dbReference>
<dbReference type="InterPro" id="IPR022413">
    <property type="entry name" value="ATP-guanido_PTrfase_N"/>
</dbReference>
<dbReference type="Pfam" id="PF02807">
    <property type="entry name" value="ATP-gua_PtransN"/>
    <property type="match status" value="1"/>
</dbReference>
<evidence type="ECO:0000256" key="3">
    <source>
        <dbReference type="ARBA" id="ARBA00022741"/>
    </source>
</evidence>
<dbReference type="OrthoDB" id="9791353at2"/>
<evidence type="ECO:0000256" key="2">
    <source>
        <dbReference type="ARBA" id="ARBA00022679"/>
    </source>
</evidence>
<dbReference type="GO" id="GO:0005615">
    <property type="term" value="C:extracellular space"/>
    <property type="evidence" value="ECO:0007669"/>
    <property type="project" value="TreeGrafter"/>
</dbReference>
<feature type="binding site" evidence="6">
    <location>
        <begin position="277"/>
        <end position="281"/>
    </location>
    <ligand>
        <name>ATP</name>
        <dbReference type="ChEBI" id="CHEBI:30616"/>
    </ligand>
</feature>
<dbReference type="Gene3D" id="1.10.135.10">
    <property type="entry name" value="ATP:guanido phosphotransferase, N-terminal domain"/>
    <property type="match status" value="1"/>
</dbReference>
<dbReference type="FunFam" id="3.30.590.10:FF:000006">
    <property type="entry name" value="Arginine kinase 1"/>
    <property type="match status" value="1"/>
</dbReference>
<evidence type="ECO:0000313" key="12">
    <source>
        <dbReference type="Proteomes" id="UP000321934"/>
    </source>
</evidence>
<dbReference type="InterPro" id="IPR036802">
    <property type="entry name" value="ATP-guanido_PTrfase_N_sf"/>
</dbReference>
<feature type="signal peptide" evidence="8">
    <location>
        <begin position="1"/>
        <end position="17"/>
    </location>
</feature>
<feature type="domain" description="Phosphagen kinase N-terminal" evidence="9">
    <location>
        <begin position="5"/>
        <end position="88"/>
    </location>
</feature>
<sequence>MKKLVLIACLLPNIAFANEIPLCIQAVQNQKIKASLENKKTANGVDFDKIMASGIKTKKSKIGCYAGDAESYQTFAPIFDYVLDKYHHKTQNKTTENYDVSAINQNFSDDAKKLISSTRIRFARNIEKFPFPSSMSKQQRYEVEKTITDAINSSDFLKTGTYTSLEKMSKKEQEKLRKEHLLFNDITEDEHLNAAGISGDYPHARGIYISKDKKLVIWINEEDHMRVISIQENYDIRSVFENLVHLENELRKTIKFAYSKKYGYLASCPTNIGTGMRASVLLKLENLGKNQKLLKEIAKSFNIDVRGVFGENSNSEGGIFDISNSERFGKSPEELINNMIRGVNLLVEIDKLQAQQK</sequence>
<name>A0A5B8XHX4_9RICK</name>
<dbReference type="Gene3D" id="3.30.590.10">
    <property type="entry name" value="Glutamine synthetase/guanido kinase, catalytic domain"/>
    <property type="match status" value="1"/>
</dbReference>
<dbReference type="GO" id="GO:0046314">
    <property type="term" value="P:phosphocreatine biosynthetic process"/>
    <property type="evidence" value="ECO:0007669"/>
    <property type="project" value="InterPro"/>
</dbReference>
<dbReference type="InterPro" id="IPR022414">
    <property type="entry name" value="ATP-guanido_PTrfase_cat"/>
</dbReference>
<comment type="similarity">
    <text evidence="1 6 7">Belongs to the ATP:guanido phosphotransferase family.</text>
</comment>
<evidence type="ECO:0000256" key="8">
    <source>
        <dbReference type="SAM" id="SignalP"/>
    </source>
</evidence>
<dbReference type="SUPFAM" id="SSF48034">
    <property type="entry name" value="Guanido kinase N-terminal domain"/>
    <property type="match status" value="1"/>
</dbReference>
<feature type="binding site" evidence="6">
    <location>
        <begin position="117"/>
        <end position="121"/>
    </location>
    <ligand>
        <name>ATP</name>
        <dbReference type="ChEBI" id="CHEBI:30616"/>
    </ligand>
</feature>
<accession>A0A5B8XHX4</accession>
<feature type="binding site" evidence="6">
    <location>
        <position position="180"/>
    </location>
    <ligand>
        <name>ATP</name>
        <dbReference type="ChEBI" id="CHEBI:30616"/>
    </ligand>
</feature>
<dbReference type="InterPro" id="IPR014746">
    <property type="entry name" value="Gln_synth/guanido_kin_cat_dom"/>
</dbReference>